<feature type="active site" evidence="3">
    <location>
        <position position="64"/>
    </location>
</feature>
<evidence type="ECO:0000256" key="3">
    <source>
        <dbReference type="PROSITE-ProRule" id="PRU10007"/>
    </source>
</evidence>
<dbReference type="InterPro" id="IPR015590">
    <property type="entry name" value="Aldehyde_DH_dom"/>
</dbReference>
<dbReference type="EC" id="1.2.5.2" evidence="6"/>
<dbReference type="GO" id="GO:0047113">
    <property type="term" value="F:aldehyde dehydrogenase (quinone) activity"/>
    <property type="evidence" value="ECO:0007669"/>
    <property type="project" value="UniProtKB-EC"/>
</dbReference>
<comment type="caution">
    <text evidence="6">The sequence shown here is derived from an EMBL/GenBank/DDBJ whole genome shotgun (WGS) entry which is preliminary data.</text>
</comment>
<sequence length="291" mass="31281">MAELLQETDLPPGVVNVLPGFGTTAGAALALHPDVDKIAFTGSTITGKSIVQAATSNLKKVTLELGGKSPNVIFPDADLDRAIEAAVRTFCLNSGQVCSAGTRLFVHESIHDEVAERLTRIAATYKVGDPLEADTKLGPLISAKQRDRVMSYIDSGQAAGATLRMGATPWTRGGYFVEPTVFDCVTNDMRIAREEIFGPVLSIIPFKDEDDAVFKGNDSTYGLSAAVWTRDVARAHKVARALKAGRVWINTYGETDPVMPFGGFKQSGWGRELGQASIDAYTQVKAVMLRM</sequence>
<feature type="domain" description="Aldehyde dehydrogenase" evidence="5">
    <location>
        <begin position="1"/>
        <end position="287"/>
    </location>
</feature>
<dbReference type="Gene3D" id="3.40.605.10">
    <property type="entry name" value="Aldehyde Dehydrogenase, Chain A, domain 1"/>
    <property type="match status" value="1"/>
</dbReference>
<evidence type="ECO:0000256" key="4">
    <source>
        <dbReference type="RuleBase" id="RU003345"/>
    </source>
</evidence>
<dbReference type="FunFam" id="3.40.605.10:FF:000026">
    <property type="entry name" value="Aldehyde dehydrogenase, putative"/>
    <property type="match status" value="1"/>
</dbReference>
<evidence type="ECO:0000256" key="1">
    <source>
        <dbReference type="ARBA" id="ARBA00009986"/>
    </source>
</evidence>
<dbReference type="Gene3D" id="3.40.309.10">
    <property type="entry name" value="Aldehyde Dehydrogenase, Chain A, domain 2"/>
    <property type="match status" value="1"/>
</dbReference>
<dbReference type="EMBL" id="CYGY02000030">
    <property type="protein sequence ID" value="SIT41743.1"/>
    <property type="molecule type" value="Genomic_DNA"/>
</dbReference>
<protein>
    <submittedName>
        <fullName evidence="6">Aldehyde dehydrogenase (Acceptor)</fullName>
        <ecNumber evidence="6">1.2.5.2</ecNumber>
    </submittedName>
</protein>
<evidence type="ECO:0000259" key="5">
    <source>
        <dbReference type="Pfam" id="PF00171"/>
    </source>
</evidence>
<evidence type="ECO:0000256" key="2">
    <source>
        <dbReference type="ARBA" id="ARBA00023002"/>
    </source>
</evidence>
<dbReference type="InterPro" id="IPR016163">
    <property type="entry name" value="Ald_DH_C"/>
</dbReference>
<organism evidence="6 7">
    <name type="scientific">Paraburkholderia piptadeniae</name>
    <dbReference type="NCBI Taxonomy" id="1701573"/>
    <lineage>
        <taxon>Bacteria</taxon>
        <taxon>Pseudomonadati</taxon>
        <taxon>Pseudomonadota</taxon>
        <taxon>Betaproteobacteria</taxon>
        <taxon>Burkholderiales</taxon>
        <taxon>Burkholderiaceae</taxon>
        <taxon>Paraburkholderia</taxon>
    </lineage>
</organism>
<dbReference type="PROSITE" id="PS00687">
    <property type="entry name" value="ALDEHYDE_DEHYDR_GLU"/>
    <property type="match status" value="1"/>
</dbReference>
<accession>A0A1N7S2W8</accession>
<proteinExistence type="inferred from homology"/>
<dbReference type="InterPro" id="IPR016162">
    <property type="entry name" value="Ald_DH_N"/>
</dbReference>
<dbReference type="Proteomes" id="UP000195569">
    <property type="component" value="Unassembled WGS sequence"/>
</dbReference>
<keyword evidence="7" id="KW-1185">Reference proteome</keyword>
<evidence type="ECO:0000313" key="7">
    <source>
        <dbReference type="Proteomes" id="UP000195569"/>
    </source>
</evidence>
<dbReference type="InterPro" id="IPR029510">
    <property type="entry name" value="Ald_DH_CS_GLU"/>
</dbReference>
<dbReference type="AlphaFoldDB" id="A0A1N7S2W8"/>
<dbReference type="GO" id="GO:0016620">
    <property type="term" value="F:oxidoreductase activity, acting on the aldehyde or oxo group of donors, NAD or NADP as acceptor"/>
    <property type="evidence" value="ECO:0007669"/>
    <property type="project" value="InterPro"/>
</dbReference>
<gene>
    <name evidence="6" type="ORF">BN2476_300173</name>
</gene>
<reference evidence="6" key="1">
    <citation type="submission" date="2016-12" db="EMBL/GenBank/DDBJ databases">
        <authorList>
            <person name="Moulin L."/>
        </authorList>
    </citation>
    <scope>NUCLEOTIDE SEQUENCE [LARGE SCALE GENOMIC DNA]</scope>
    <source>
        <strain evidence="6">STM 7183</strain>
    </source>
</reference>
<keyword evidence="2 4" id="KW-0560">Oxidoreductase</keyword>
<dbReference type="FunFam" id="3.40.309.10:FF:000012">
    <property type="entry name" value="Betaine aldehyde dehydrogenase"/>
    <property type="match status" value="1"/>
</dbReference>
<evidence type="ECO:0000313" key="6">
    <source>
        <dbReference type="EMBL" id="SIT41743.1"/>
    </source>
</evidence>
<dbReference type="SUPFAM" id="SSF53720">
    <property type="entry name" value="ALDH-like"/>
    <property type="match status" value="1"/>
</dbReference>
<dbReference type="Pfam" id="PF00171">
    <property type="entry name" value="Aldedh"/>
    <property type="match status" value="1"/>
</dbReference>
<comment type="similarity">
    <text evidence="1 4">Belongs to the aldehyde dehydrogenase family.</text>
</comment>
<dbReference type="InterPro" id="IPR016161">
    <property type="entry name" value="Ald_DH/histidinol_DH"/>
</dbReference>
<name>A0A1N7S2W8_9BURK</name>
<dbReference type="PANTHER" id="PTHR11699">
    <property type="entry name" value="ALDEHYDE DEHYDROGENASE-RELATED"/>
    <property type="match status" value="1"/>
</dbReference>